<keyword evidence="13" id="KW-1185">Reference proteome</keyword>
<feature type="domain" description="ABC transporter" evidence="11">
    <location>
        <begin position="57"/>
        <end position="301"/>
    </location>
</feature>
<feature type="transmembrane region" description="Helical" evidence="10">
    <location>
        <begin position="545"/>
        <end position="566"/>
    </location>
</feature>
<keyword evidence="4 10" id="KW-0812">Transmembrane</keyword>
<keyword evidence="3" id="KW-0813">Transport</keyword>
<dbReference type="SMART" id="SM00382">
    <property type="entry name" value="AAA"/>
    <property type="match status" value="1"/>
</dbReference>
<evidence type="ECO:0000256" key="7">
    <source>
        <dbReference type="ARBA" id="ARBA00022989"/>
    </source>
</evidence>
<dbReference type="KEGG" id="smo:SELMODRAFT_167920"/>
<dbReference type="OrthoDB" id="66620at2759"/>
<feature type="transmembrane region" description="Helical" evidence="10">
    <location>
        <begin position="517"/>
        <end position="539"/>
    </location>
</feature>
<feature type="transmembrane region" description="Helical" evidence="10">
    <location>
        <begin position="626"/>
        <end position="647"/>
    </location>
</feature>
<dbReference type="Pfam" id="PF01061">
    <property type="entry name" value="ABC2_membrane"/>
    <property type="match status" value="1"/>
</dbReference>
<evidence type="ECO:0000256" key="3">
    <source>
        <dbReference type="ARBA" id="ARBA00022448"/>
    </source>
</evidence>
<comment type="subcellular location">
    <subcellularLocation>
        <location evidence="1">Membrane</location>
        <topology evidence="1">Multi-pass membrane protein</topology>
    </subcellularLocation>
</comment>
<evidence type="ECO:0000256" key="1">
    <source>
        <dbReference type="ARBA" id="ARBA00004141"/>
    </source>
</evidence>
<sequence>MAQSPTGDNLPLRQYSIQYQPSPSPLTSQASPITSPPPESASSIPLSQVDTESAASLSWKDVTVSFEQRSSSPQVVLDGVAGYAEPYRMLTIMGPSQSGKSTLLRALSGRLCRKAKYQGDIRINGRRQQLTYGTSTFLTPDDEVLPDSLTVKEHLILSAFLRLPSNLPRKEKLAVAEHVMSEMGLTELAYRYVRKCPHKGISGGERRLVNLAVELLIGPSLIYFDDAFKGLEGASVLSLLIKLKGLARGGATVIMCTEHVSSQVYELLDDLCLLSNGKMVFFGDNIAAVEHFSTAGFPCPPNHNPSDHFLYTIGAEFEKLRAPFLYVQDAEKAEAFAKEDHHQIVNFLSASYQSSDFNAALVCKVNTLVKKKGGVLVNRIKRPASRSEFFTLSYRSLLNTTRALGFYWIRILLSFLYMLSIGTIFLRLDHSKSSIEARAACIFLALEGMIYLSVGGVPYMYNEVKMHVREMVNCHYGVANFVVANSIASLPFLLLISLVPLCSMYFLAGLHSGALKFIYFVVNLYLSLIVSESLMMAISCIVPNAYTGMILGSCVQVLFMLVGGYVRHDNNLPKAFWKYPSSYISFHAHSLRGMFQNEFLGSRYGGHTGAYIVYGEYNFPASPGKWWSLLILAGMAIFYRTLSVVLIRLSYRVRSLTRTCIATGKT</sequence>
<evidence type="ECO:0000256" key="10">
    <source>
        <dbReference type="SAM" id="Phobius"/>
    </source>
</evidence>
<feature type="transmembrane region" description="Helical" evidence="10">
    <location>
        <begin position="481"/>
        <end position="508"/>
    </location>
</feature>
<keyword evidence="6 12" id="KW-0067">ATP-binding</keyword>
<dbReference type="SUPFAM" id="SSF52540">
    <property type="entry name" value="P-loop containing nucleoside triphosphate hydrolases"/>
    <property type="match status" value="1"/>
</dbReference>
<feature type="transmembrane region" description="Helical" evidence="10">
    <location>
        <begin position="440"/>
        <end position="461"/>
    </location>
</feature>
<evidence type="ECO:0000256" key="4">
    <source>
        <dbReference type="ARBA" id="ARBA00022692"/>
    </source>
</evidence>
<organism evidence="13">
    <name type="scientific">Selaginella moellendorffii</name>
    <name type="common">Spikemoss</name>
    <dbReference type="NCBI Taxonomy" id="88036"/>
    <lineage>
        <taxon>Eukaryota</taxon>
        <taxon>Viridiplantae</taxon>
        <taxon>Streptophyta</taxon>
        <taxon>Embryophyta</taxon>
        <taxon>Tracheophyta</taxon>
        <taxon>Lycopodiopsida</taxon>
        <taxon>Selaginellales</taxon>
        <taxon>Selaginellaceae</taxon>
        <taxon>Selaginella</taxon>
    </lineage>
</organism>
<dbReference type="GO" id="GO:0005524">
    <property type="term" value="F:ATP binding"/>
    <property type="evidence" value="ECO:0007669"/>
    <property type="project" value="UniProtKB-KW"/>
</dbReference>
<dbReference type="PROSITE" id="PS00211">
    <property type="entry name" value="ABC_TRANSPORTER_1"/>
    <property type="match status" value="1"/>
</dbReference>
<dbReference type="GeneID" id="9634953"/>
<feature type="region of interest" description="Disordered" evidence="9">
    <location>
        <begin position="1"/>
        <end position="47"/>
    </location>
</feature>
<evidence type="ECO:0000313" key="12">
    <source>
        <dbReference type="EMBL" id="EFJ33451.1"/>
    </source>
</evidence>
<dbReference type="Proteomes" id="UP000001514">
    <property type="component" value="Unassembled WGS sequence"/>
</dbReference>
<evidence type="ECO:0000313" key="13">
    <source>
        <dbReference type="Proteomes" id="UP000001514"/>
    </source>
</evidence>
<dbReference type="PANTHER" id="PTHR48042:SF11">
    <property type="entry name" value="ABC TRANSPORTER G FAMILY MEMBER 11"/>
    <property type="match status" value="1"/>
</dbReference>
<dbReference type="GO" id="GO:0055085">
    <property type="term" value="P:transmembrane transport"/>
    <property type="evidence" value="ECO:0000318"/>
    <property type="project" value="GO_Central"/>
</dbReference>
<comment type="similarity">
    <text evidence="2">Belongs to the ABC transporter superfamily. ABCG family. Eye pigment precursor importer (TC 3.A.1.204) subfamily.</text>
</comment>
<evidence type="ECO:0000256" key="8">
    <source>
        <dbReference type="ARBA" id="ARBA00023136"/>
    </source>
</evidence>
<reference evidence="12 13" key="1">
    <citation type="journal article" date="2011" name="Science">
        <title>The Selaginella genome identifies genetic changes associated with the evolution of vascular plants.</title>
        <authorList>
            <person name="Banks J.A."/>
            <person name="Nishiyama T."/>
            <person name="Hasebe M."/>
            <person name="Bowman J.L."/>
            <person name="Gribskov M."/>
            <person name="dePamphilis C."/>
            <person name="Albert V.A."/>
            <person name="Aono N."/>
            <person name="Aoyama T."/>
            <person name="Ambrose B.A."/>
            <person name="Ashton N.W."/>
            <person name="Axtell M.J."/>
            <person name="Barker E."/>
            <person name="Barker M.S."/>
            <person name="Bennetzen J.L."/>
            <person name="Bonawitz N.D."/>
            <person name="Chapple C."/>
            <person name="Cheng C."/>
            <person name="Correa L.G."/>
            <person name="Dacre M."/>
            <person name="DeBarry J."/>
            <person name="Dreyer I."/>
            <person name="Elias M."/>
            <person name="Engstrom E.M."/>
            <person name="Estelle M."/>
            <person name="Feng L."/>
            <person name="Finet C."/>
            <person name="Floyd S.K."/>
            <person name="Frommer W.B."/>
            <person name="Fujita T."/>
            <person name="Gramzow L."/>
            <person name="Gutensohn M."/>
            <person name="Harholt J."/>
            <person name="Hattori M."/>
            <person name="Heyl A."/>
            <person name="Hirai T."/>
            <person name="Hiwatashi Y."/>
            <person name="Ishikawa M."/>
            <person name="Iwata M."/>
            <person name="Karol K.G."/>
            <person name="Koehler B."/>
            <person name="Kolukisaoglu U."/>
            <person name="Kubo M."/>
            <person name="Kurata T."/>
            <person name="Lalonde S."/>
            <person name="Li K."/>
            <person name="Li Y."/>
            <person name="Litt A."/>
            <person name="Lyons E."/>
            <person name="Manning G."/>
            <person name="Maruyama T."/>
            <person name="Michael T.P."/>
            <person name="Mikami K."/>
            <person name="Miyazaki S."/>
            <person name="Morinaga S."/>
            <person name="Murata T."/>
            <person name="Mueller-Roeber B."/>
            <person name="Nelson D.R."/>
            <person name="Obara M."/>
            <person name="Oguri Y."/>
            <person name="Olmstead R.G."/>
            <person name="Onodera N."/>
            <person name="Petersen B.L."/>
            <person name="Pils B."/>
            <person name="Prigge M."/>
            <person name="Rensing S.A."/>
            <person name="Riano-Pachon D.M."/>
            <person name="Roberts A.W."/>
            <person name="Sato Y."/>
            <person name="Scheller H.V."/>
            <person name="Schulz B."/>
            <person name="Schulz C."/>
            <person name="Shakirov E.V."/>
            <person name="Shibagaki N."/>
            <person name="Shinohara N."/>
            <person name="Shippen D.E."/>
            <person name="Soerensen I."/>
            <person name="Sotooka R."/>
            <person name="Sugimoto N."/>
            <person name="Sugita M."/>
            <person name="Sumikawa N."/>
            <person name="Tanurdzic M."/>
            <person name="Theissen G."/>
            <person name="Ulvskov P."/>
            <person name="Wakazuki S."/>
            <person name="Weng J.K."/>
            <person name="Willats W.W."/>
            <person name="Wipf D."/>
            <person name="Wolf P.G."/>
            <person name="Yang L."/>
            <person name="Zimmer A.D."/>
            <person name="Zhu Q."/>
            <person name="Mitros T."/>
            <person name="Hellsten U."/>
            <person name="Loque D."/>
            <person name="Otillar R."/>
            <person name="Salamov A."/>
            <person name="Schmutz J."/>
            <person name="Shapiro H."/>
            <person name="Lindquist E."/>
            <person name="Lucas S."/>
            <person name="Rokhsar D."/>
            <person name="Grigoriev I.V."/>
        </authorList>
    </citation>
    <scope>NUCLEOTIDE SEQUENCE [LARGE SCALE GENOMIC DNA]</scope>
</reference>
<dbReference type="AlphaFoldDB" id="D8R4E6"/>
<dbReference type="PROSITE" id="PS50893">
    <property type="entry name" value="ABC_TRANSPORTER_2"/>
    <property type="match status" value="1"/>
</dbReference>
<feature type="compositionally biased region" description="Polar residues" evidence="9">
    <location>
        <begin position="15"/>
        <end position="33"/>
    </location>
</feature>
<dbReference type="InterPro" id="IPR052215">
    <property type="entry name" value="Plant_ABCG"/>
</dbReference>
<dbReference type="PANTHER" id="PTHR48042">
    <property type="entry name" value="ABC TRANSPORTER G FAMILY MEMBER 11"/>
    <property type="match status" value="1"/>
</dbReference>
<evidence type="ECO:0000256" key="5">
    <source>
        <dbReference type="ARBA" id="ARBA00022741"/>
    </source>
</evidence>
<dbReference type="GO" id="GO:0140359">
    <property type="term" value="F:ABC-type transporter activity"/>
    <property type="evidence" value="ECO:0007669"/>
    <property type="project" value="InterPro"/>
</dbReference>
<keyword evidence="8 10" id="KW-0472">Membrane</keyword>
<accession>D8R4E6</accession>
<dbReference type="InterPro" id="IPR003439">
    <property type="entry name" value="ABC_transporter-like_ATP-bd"/>
</dbReference>
<dbReference type="GO" id="GO:0016887">
    <property type="term" value="F:ATP hydrolysis activity"/>
    <property type="evidence" value="ECO:0007669"/>
    <property type="project" value="InterPro"/>
</dbReference>
<evidence type="ECO:0000256" key="2">
    <source>
        <dbReference type="ARBA" id="ARBA00005814"/>
    </source>
</evidence>
<dbReference type="Gramene" id="EFJ33451">
    <property type="protein sequence ID" value="EFJ33451"/>
    <property type="gene ID" value="SELMODRAFT_167920"/>
</dbReference>
<evidence type="ECO:0000259" key="11">
    <source>
        <dbReference type="PROSITE" id="PS50893"/>
    </source>
</evidence>
<dbReference type="OMA" id="STHMMEL"/>
<dbReference type="InterPro" id="IPR003593">
    <property type="entry name" value="AAA+_ATPase"/>
</dbReference>
<keyword evidence="7 10" id="KW-1133">Transmembrane helix</keyword>
<name>D8R4E6_SELML</name>
<dbReference type="HOGENOM" id="CLU_000604_57_7_1"/>
<dbReference type="InterPro" id="IPR013525">
    <property type="entry name" value="ABC2_TM"/>
</dbReference>
<keyword evidence="5" id="KW-0547">Nucleotide-binding</keyword>
<protein>
    <submittedName>
        <fullName evidence="12">ATP-binding cassette transporter</fullName>
    </submittedName>
</protein>
<dbReference type="Gene3D" id="3.40.50.300">
    <property type="entry name" value="P-loop containing nucleotide triphosphate hydrolases"/>
    <property type="match status" value="1"/>
</dbReference>
<evidence type="ECO:0000256" key="9">
    <source>
        <dbReference type="SAM" id="MobiDB-lite"/>
    </source>
</evidence>
<dbReference type="EMBL" id="GL377571">
    <property type="protein sequence ID" value="EFJ33451.1"/>
    <property type="molecule type" value="Genomic_DNA"/>
</dbReference>
<evidence type="ECO:0000256" key="6">
    <source>
        <dbReference type="ARBA" id="ARBA00022840"/>
    </source>
</evidence>
<dbReference type="Pfam" id="PF00005">
    <property type="entry name" value="ABC_tran"/>
    <property type="match status" value="1"/>
</dbReference>
<dbReference type="GO" id="GO:0005886">
    <property type="term" value="C:plasma membrane"/>
    <property type="evidence" value="ECO:0000318"/>
    <property type="project" value="GO_Central"/>
</dbReference>
<dbReference type="InterPro" id="IPR027417">
    <property type="entry name" value="P-loop_NTPase"/>
</dbReference>
<proteinExistence type="inferred from homology"/>
<dbReference type="InParanoid" id="D8R4E6"/>
<dbReference type="GO" id="GO:0022857">
    <property type="term" value="F:transmembrane transporter activity"/>
    <property type="evidence" value="ECO:0000318"/>
    <property type="project" value="GO_Central"/>
</dbReference>
<feature type="transmembrane region" description="Helical" evidence="10">
    <location>
        <begin position="407"/>
        <end position="428"/>
    </location>
</feature>
<gene>
    <name evidence="12" type="primary">SmABCG37</name>
    <name evidence="12" type="ORF">SELMODRAFT_167920</name>
</gene>
<dbReference type="eggNOG" id="KOG0061">
    <property type="taxonomic scope" value="Eukaryota"/>
</dbReference>
<dbReference type="InterPro" id="IPR017871">
    <property type="entry name" value="ABC_transporter-like_CS"/>
</dbReference>